<evidence type="ECO:0000256" key="5">
    <source>
        <dbReference type="ARBA" id="ARBA00022741"/>
    </source>
</evidence>
<protein>
    <recommendedName>
        <fullName evidence="11">Peroxisomal ATPase PEX1</fullName>
    </recommendedName>
    <alternativeName>
        <fullName evidence="10">Peroxin-1</fullName>
    </alternativeName>
</protein>
<evidence type="ECO:0000256" key="12">
    <source>
        <dbReference type="ARBA" id="ARBA00048778"/>
    </source>
</evidence>
<dbReference type="PANTHER" id="PTHR23077">
    <property type="entry name" value="AAA-FAMILY ATPASE"/>
    <property type="match status" value="1"/>
</dbReference>
<comment type="catalytic activity">
    <reaction evidence="12">
        <text>ATP + H2O = ADP + phosphate + H(+)</text>
        <dbReference type="Rhea" id="RHEA:13065"/>
        <dbReference type="ChEBI" id="CHEBI:15377"/>
        <dbReference type="ChEBI" id="CHEBI:15378"/>
        <dbReference type="ChEBI" id="CHEBI:30616"/>
        <dbReference type="ChEBI" id="CHEBI:43474"/>
        <dbReference type="ChEBI" id="CHEBI:456216"/>
    </reaction>
    <physiologicalReaction direction="left-to-right" evidence="12">
        <dbReference type="Rhea" id="RHEA:13066"/>
    </physiologicalReaction>
</comment>
<comment type="subcellular location">
    <subcellularLocation>
        <location evidence="1">Membrane</location>
    </subcellularLocation>
</comment>
<dbReference type="GO" id="GO:0016558">
    <property type="term" value="P:protein import into peroxisome matrix"/>
    <property type="evidence" value="ECO:0007669"/>
    <property type="project" value="TreeGrafter"/>
</dbReference>
<dbReference type="InterPro" id="IPR009010">
    <property type="entry name" value="Asp_de-COase-like_dom_sf"/>
</dbReference>
<evidence type="ECO:0000256" key="9">
    <source>
        <dbReference type="ARBA" id="ARBA00023136"/>
    </source>
</evidence>
<evidence type="ECO:0000259" key="13">
    <source>
        <dbReference type="SMART" id="SM00382"/>
    </source>
</evidence>
<comment type="caution">
    <text evidence="14">The sequence shown here is derived from an EMBL/GenBank/DDBJ whole genome shotgun (WGS) entry which is preliminary data.</text>
</comment>
<dbReference type="GO" id="GO:0005524">
    <property type="term" value="F:ATP binding"/>
    <property type="evidence" value="ECO:0007669"/>
    <property type="project" value="UniProtKB-KW"/>
</dbReference>
<evidence type="ECO:0000256" key="7">
    <source>
        <dbReference type="ARBA" id="ARBA00022840"/>
    </source>
</evidence>
<keyword evidence="9" id="KW-0472">Membrane</keyword>
<evidence type="ECO:0000256" key="1">
    <source>
        <dbReference type="ARBA" id="ARBA00004370"/>
    </source>
</evidence>
<dbReference type="STRING" id="63057.A0A2P5FDC7"/>
<name>A0A2P5FDC7_TREOI</name>
<dbReference type="InterPro" id="IPR041569">
    <property type="entry name" value="AAA_lid_3"/>
</dbReference>
<dbReference type="InterPro" id="IPR003960">
    <property type="entry name" value="ATPase_AAA_CS"/>
</dbReference>
<dbReference type="InterPro" id="IPR003959">
    <property type="entry name" value="ATPase_AAA_core"/>
</dbReference>
<dbReference type="Gene3D" id="3.10.330.10">
    <property type="match status" value="1"/>
</dbReference>
<dbReference type="OrthoDB" id="2187at2759"/>
<keyword evidence="15" id="KW-1185">Reference proteome</keyword>
<dbReference type="FunFam" id="3.10.330.10:FF:000006">
    <property type="entry name" value="Peroxisome biogenesis factor 1"/>
    <property type="match status" value="1"/>
</dbReference>
<feature type="domain" description="AAA+ ATPase" evidence="13">
    <location>
        <begin position="645"/>
        <end position="794"/>
    </location>
</feature>
<dbReference type="Pfam" id="PF09262">
    <property type="entry name" value="PEX-1N"/>
    <property type="match status" value="1"/>
</dbReference>
<evidence type="ECO:0000313" key="14">
    <source>
        <dbReference type="EMBL" id="PON95800.1"/>
    </source>
</evidence>
<sequence length="1186" mass="130121">MQFSSVHTIPYLPTPPVSGREVARRRHALPFSAVFMEFEVRLVGGMESCFVSLPLLLVQTLQSSSSSSAYLPDLLALDLRSGDDCWTVAWSGATSSSSAIEIAQQFAYCISLREGTRVEVRALPNVAKATLVTIEPNSEDDWEVMELNAELAEAAILKQVRIVHEKMTFPLWLGGRTIITFCVVSTFPKKAVVQLVPGTEVAVAPKRRKKTVDSYQDSSLLFSNNAHHTAMALLRIQDADRRLIHKSYVESVELGVVLTSVALVHPETAKKFALDSLQSVAIVPRLSLKESVKDSEKDGLRVKSSSNSKNANGVIKQEQRQAVVHLLVSDSVTKGHVMIAQSLRLYLRAGVYLKGCNYLRKDIPLLSLSPCHFKMLEKAKHLEKNGLEVLDSHKISRTKNVLNTRSFTYMDVVDWSTHDAVVAALSHESHCEEDGKDNCEGENAKGLKNLIKAWFIAQVDAISSSTGVKVNSLILGSETLVHFETKGYKFGSHKNMKASSNDILENINKTSKLPVEILYALTIPEESRPGENVYELVFEEINKEKNDLQGPVFKRLELGDPVTFNCVREQKFDEDISTDISSLSWMGTSASDIINRMMVLLSSASGMWFSSYNFPLPGHVLIYGPPVSQSLKSDLPLDDLIFEGQMNIVTHGSGKTLLAKAVAKFLWAHEDLLAHIVFICCSKLAVEKSQTIRQALSGYISEALDHAPSLVILDDLDCIISSSSESEGSQLSSSITALTELLTDILDEYGEKRKISCGIGPLAFIASVKSLDSLPQALTSSGRFDFHVQMPAPAASERAAILKHEIQKRCLQCSESILQDVASKCDGYDSYDLEILVDRTVHAAIGRFMACHSSIDQSEKPTLLRDDFSRAMHDFLPVAMREVTRSAPESGRSGWDDVGGLLDIQKAIKEMIELPSKFPNIFAQAPLRLRSNVLLYGPPGCGKTHIVGAAAAACSLRFISVKGPELLNKYIGASEQAVRDIFSKAAAAAPCLLFFDEFDSIAPKRGHDNTGVTDRVVNQFLTELDGVEVLTGVFVFAATSRPDLLDAALLRPGRLDRLLFCDFPSQHERLDILTVLSRKLPLASDVELDAIARMTEGFSGADLQALLSDAQLEAVHDLLGGESINEPGKKPVITDTLLKSTASRARPSVSEAEKQRLYGIYSQFLDSKRSLAAQSREAKGKRATLA</sequence>
<dbReference type="SMART" id="SM00382">
    <property type="entry name" value="AAA"/>
    <property type="match status" value="2"/>
</dbReference>
<dbReference type="SUPFAM" id="SSF54585">
    <property type="entry name" value="Cdc48 domain 2-like"/>
    <property type="match status" value="1"/>
</dbReference>
<reference evidence="15" key="1">
    <citation type="submission" date="2016-06" db="EMBL/GenBank/DDBJ databases">
        <title>Parallel loss of symbiosis genes in relatives of nitrogen-fixing non-legume Parasponia.</title>
        <authorList>
            <person name="Van Velzen R."/>
            <person name="Holmer R."/>
            <person name="Bu F."/>
            <person name="Rutten L."/>
            <person name="Van Zeijl A."/>
            <person name="Liu W."/>
            <person name="Santuari L."/>
            <person name="Cao Q."/>
            <person name="Sharma T."/>
            <person name="Shen D."/>
            <person name="Roswanjaya Y."/>
            <person name="Wardhani T."/>
            <person name="Kalhor M.S."/>
            <person name="Jansen J."/>
            <person name="Van den Hoogen J."/>
            <person name="Gungor B."/>
            <person name="Hartog M."/>
            <person name="Hontelez J."/>
            <person name="Verver J."/>
            <person name="Yang W.-C."/>
            <person name="Schijlen E."/>
            <person name="Repin R."/>
            <person name="Schilthuizen M."/>
            <person name="Schranz E."/>
            <person name="Heidstra R."/>
            <person name="Miyata K."/>
            <person name="Fedorova E."/>
            <person name="Kohlen W."/>
            <person name="Bisseling T."/>
            <person name="Smit S."/>
            <person name="Geurts R."/>
        </authorList>
    </citation>
    <scope>NUCLEOTIDE SEQUENCE [LARGE SCALE GENOMIC DNA]</scope>
    <source>
        <strain evidence="15">cv. RG33-2</strain>
    </source>
</reference>
<dbReference type="PANTHER" id="PTHR23077:SF12">
    <property type="entry name" value="PEROXISOMAL ATPASE PEX1"/>
    <property type="match status" value="1"/>
</dbReference>
<dbReference type="GO" id="GO:0005778">
    <property type="term" value="C:peroxisomal membrane"/>
    <property type="evidence" value="ECO:0007669"/>
    <property type="project" value="TreeGrafter"/>
</dbReference>
<feature type="domain" description="AAA+ ATPase" evidence="13">
    <location>
        <begin position="929"/>
        <end position="1065"/>
    </location>
</feature>
<dbReference type="GO" id="GO:0016887">
    <property type="term" value="F:ATP hydrolysis activity"/>
    <property type="evidence" value="ECO:0007669"/>
    <property type="project" value="InterPro"/>
</dbReference>
<dbReference type="AlphaFoldDB" id="A0A2P5FDC7"/>
<comment type="similarity">
    <text evidence="2">Belongs to the AAA ATPase family.</text>
</comment>
<keyword evidence="7" id="KW-0067">ATP-binding</keyword>
<dbReference type="Proteomes" id="UP000237000">
    <property type="component" value="Unassembled WGS sequence"/>
</dbReference>
<dbReference type="FunCoup" id="A0A2P5FDC7">
    <property type="interactions" value="2693"/>
</dbReference>
<evidence type="ECO:0000256" key="8">
    <source>
        <dbReference type="ARBA" id="ARBA00022927"/>
    </source>
</evidence>
<evidence type="ECO:0000256" key="2">
    <source>
        <dbReference type="ARBA" id="ARBA00006914"/>
    </source>
</evidence>
<evidence type="ECO:0000313" key="15">
    <source>
        <dbReference type="Proteomes" id="UP000237000"/>
    </source>
</evidence>
<evidence type="ECO:0000256" key="4">
    <source>
        <dbReference type="ARBA" id="ARBA00022593"/>
    </source>
</evidence>
<proteinExistence type="inferred from homology"/>
<keyword evidence="3" id="KW-0813">Transport</keyword>
<gene>
    <name evidence="14" type="ORF">TorRG33x02_083230</name>
</gene>
<dbReference type="InterPro" id="IPR027417">
    <property type="entry name" value="P-loop_NTPase"/>
</dbReference>
<keyword evidence="8" id="KW-0653">Protein transport</keyword>
<dbReference type="InterPro" id="IPR050168">
    <property type="entry name" value="AAA_ATPase_domain"/>
</dbReference>
<dbReference type="Gene3D" id="1.10.8.60">
    <property type="match status" value="2"/>
</dbReference>
<dbReference type="FunFam" id="3.40.50.300:FF:000149">
    <property type="entry name" value="Nuclear valosin-containing protein-like"/>
    <property type="match status" value="1"/>
</dbReference>
<dbReference type="PROSITE" id="PS00674">
    <property type="entry name" value="AAA"/>
    <property type="match status" value="1"/>
</dbReference>
<keyword evidence="4" id="KW-0962">Peroxisome biogenesis</keyword>
<evidence type="ECO:0000256" key="10">
    <source>
        <dbReference type="ARBA" id="ARBA00032509"/>
    </source>
</evidence>
<dbReference type="SUPFAM" id="SSF50692">
    <property type="entry name" value="ADC-like"/>
    <property type="match status" value="1"/>
</dbReference>
<evidence type="ECO:0000256" key="3">
    <source>
        <dbReference type="ARBA" id="ARBA00022448"/>
    </source>
</evidence>
<dbReference type="Gene3D" id="3.40.50.300">
    <property type="entry name" value="P-loop containing nucleotide triphosphate hydrolases"/>
    <property type="match status" value="2"/>
</dbReference>
<keyword evidence="6" id="KW-0378">Hydrolase</keyword>
<organism evidence="14 15">
    <name type="scientific">Trema orientale</name>
    <name type="common">Charcoal tree</name>
    <name type="synonym">Celtis orientalis</name>
    <dbReference type="NCBI Taxonomy" id="63057"/>
    <lineage>
        <taxon>Eukaryota</taxon>
        <taxon>Viridiplantae</taxon>
        <taxon>Streptophyta</taxon>
        <taxon>Embryophyta</taxon>
        <taxon>Tracheophyta</taxon>
        <taxon>Spermatophyta</taxon>
        <taxon>Magnoliopsida</taxon>
        <taxon>eudicotyledons</taxon>
        <taxon>Gunneridae</taxon>
        <taxon>Pentapetalae</taxon>
        <taxon>rosids</taxon>
        <taxon>fabids</taxon>
        <taxon>Rosales</taxon>
        <taxon>Cannabaceae</taxon>
        <taxon>Trema</taxon>
    </lineage>
</organism>
<dbReference type="SUPFAM" id="SSF52540">
    <property type="entry name" value="P-loop containing nucleoside triphosphate hydrolases"/>
    <property type="match status" value="2"/>
</dbReference>
<dbReference type="Pfam" id="PF00004">
    <property type="entry name" value="AAA"/>
    <property type="match status" value="2"/>
</dbReference>
<dbReference type="GO" id="GO:0005829">
    <property type="term" value="C:cytosol"/>
    <property type="evidence" value="ECO:0007669"/>
    <property type="project" value="TreeGrafter"/>
</dbReference>
<accession>A0A2P5FDC7</accession>
<dbReference type="InterPro" id="IPR015342">
    <property type="entry name" value="PEX1-N_C-lobe"/>
</dbReference>
<evidence type="ECO:0000256" key="6">
    <source>
        <dbReference type="ARBA" id="ARBA00022801"/>
    </source>
</evidence>
<dbReference type="EMBL" id="JXTC01000042">
    <property type="protein sequence ID" value="PON95800.1"/>
    <property type="molecule type" value="Genomic_DNA"/>
</dbReference>
<dbReference type="InterPro" id="IPR003593">
    <property type="entry name" value="AAA+_ATPase"/>
</dbReference>
<dbReference type="InterPro" id="IPR029067">
    <property type="entry name" value="CDC48_domain_2-like_sf"/>
</dbReference>
<dbReference type="InParanoid" id="A0A2P5FDC7"/>
<dbReference type="Pfam" id="PF17862">
    <property type="entry name" value="AAA_lid_3"/>
    <property type="match status" value="1"/>
</dbReference>
<evidence type="ECO:0000256" key="11">
    <source>
        <dbReference type="ARBA" id="ARBA00034532"/>
    </source>
</evidence>
<keyword evidence="5" id="KW-0547">Nucleotide-binding</keyword>
<dbReference type="CDD" id="cd19526">
    <property type="entry name" value="RecA-like_PEX1_r2"/>
    <property type="match status" value="1"/>
</dbReference>